<evidence type="ECO:0000256" key="3">
    <source>
        <dbReference type="SAM" id="Phobius"/>
    </source>
</evidence>
<evidence type="ECO:0000313" key="4">
    <source>
        <dbReference type="EMBL" id="SNV03600.1"/>
    </source>
</evidence>
<dbReference type="SUPFAM" id="SSF90257">
    <property type="entry name" value="Myosin rod fragments"/>
    <property type="match status" value="1"/>
</dbReference>
<proteinExistence type="predicted"/>
<accession>A0A239U0R3</accession>
<sequence>MDDKNSWHRNDIPKNDEPTRFLTKEEMEQLEQGIFENANSDKAEKKASNIKIEDLPKQEKNFSVKSKKPIKEKIKKYIKRLLLTVVFVAAGIAGFYLSFSWSLHNQSEQNAKEYDVKQLELRQQKLDEQEKDLEMQIAQLKQEKDELSKKHEEVSKDKSFLVELIDKFTGKDAEDRATADDLQNKITKLEQNLDDMNLQMDKLKDVKNQVDDLKVTAQKELDEHRDVIDTVKFQIKEMADDFLQK</sequence>
<name>A0A239U0R3_9FIRM</name>
<dbReference type="eggNOG" id="ENOG5033C0Z">
    <property type="taxonomic scope" value="Bacteria"/>
</dbReference>
<keyword evidence="5" id="KW-1185">Reference proteome</keyword>
<reference evidence="4 5" key="1">
    <citation type="submission" date="2017-06" db="EMBL/GenBank/DDBJ databases">
        <authorList>
            <consortium name="Pathogen Informatics"/>
        </authorList>
    </citation>
    <scope>NUCLEOTIDE SEQUENCE [LARGE SCALE GENOMIC DNA]</scope>
    <source>
        <strain evidence="4 5">NCTC10570</strain>
    </source>
</reference>
<evidence type="ECO:0000256" key="2">
    <source>
        <dbReference type="SAM" id="MobiDB-lite"/>
    </source>
</evidence>
<dbReference type="RefSeq" id="WP_036254843.1">
    <property type="nucleotide sequence ID" value="NZ_LT906446.1"/>
</dbReference>
<feature type="coiled-coil region" evidence="1">
    <location>
        <begin position="116"/>
        <end position="223"/>
    </location>
</feature>
<feature type="region of interest" description="Disordered" evidence="2">
    <location>
        <begin position="1"/>
        <end position="20"/>
    </location>
</feature>
<dbReference type="EMBL" id="LT906446">
    <property type="protein sequence ID" value="SNV03600.1"/>
    <property type="molecule type" value="Genomic_DNA"/>
</dbReference>
<organism evidence="4 5">
    <name type="scientific">Megamonas hypermegale</name>
    <dbReference type="NCBI Taxonomy" id="158847"/>
    <lineage>
        <taxon>Bacteria</taxon>
        <taxon>Bacillati</taxon>
        <taxon>Bacillota</taxon>
        <taxon>Negativicutes</taxon>
        <taxon>Selenomonadales</taxon>
        <taxon>Selenomonadaceae</taxon>
        <taxon>Megamonas</taxon>
    </lineage>
</organism>
<dbReference type="GeneID" id="78507809"/>
<evidence type="ECO:0000256" key="1">
    <source>
        <dbReference type="SAM" id="Coils"/>
    </source>
</evidence>
<feature type="transmembrane region" description="Helical" evidence="3">
    <location>
        <begin position="81"/>
        <end position="103"/>
    </location>
</feature>
<dbReference type="AlphaFoldDB" id="A0A239U0R3"/>
<keyword evidence="3" id="KW-1133">Transmembrane helix</keyword>
<protein>
    <submittedName>
        <fullName evidence="4">Uncharacterized protein</fullName>
    </submittedName>
</protein>
<gene>
    <name evidence="4" type="ORF">SAMEA4364220_01821</name>
</gene>
<dbReference type="Proteomes" id="UP000215383">
    <property type="component" value="Chromosome 1"/>
</dbReference>
<evidence type="ECO:0000313" key="5">
    <source>
        <dbReference type="Proteomes" id="UP000215383"/>
    </source>
</evidence>
<keyword evidence="3" id="KW-0472">Membrane</keyword>
<keyword evidence="1" id="KW-0175">Coiled coil</keyword>
<keyword evidence="3" id="KW-0812">Transmembrane</keyword>